<organism evidence="2 3">
    <name type="scientific">Methylobacterium persicinum</name>
    <dbReference type="NCBI Taxonomy" id="374426"/>
    <lineage>
        <taxon>Bacteria</taxon>
        <taxon>Pseudomonadati</taxon>
        <taxon>Pseudomonadota</taxon>
        <taxon>Alphaproteobacteria</taxon>
        <taxon>Hyphomicrobiales</taxon>
        <taxon>Methylobacteriaceae</taxon>
        <taxon>Methylobacterium</taxon>
    </lineage>
</organism>
<protein>
    <submittedName>
        <fullName evidence="2">Uncharacterized protein</fullName>
    </submittedName>
</protein>
<feature type="region of interest" description="Disordered" evidence="1">
    <location>
        <begin position="44"/>
        <end position="66"/>
    </location>
</feature>
<reference evidence="2 3" key="1">
    <citation type="submission" date="2023-07" db="EMBL/GenBank/DDBJ databases">
        <title>Genomic Encyclopedia of Type Strains, Phase IV (KMG-IV): sequencing the most valuable type-strain genomes for metagenomic binning, comparative biology and taxonomic classification.</title>
        <authorList>
            <person name="Goeker M."/>
        </authorList>
    </citation>
    <scope>NUCLEOTIDE SEQUENCE [LARGE SCALE GENOMIC DNA]</scope>
    <source>
        <strain evidence="2 3">DSM 19562</strain>
    </source>
</reference>
<accession>A0ABU0HE64</accession>
<proteinExistence type="predicted"/>
<dbReference type="Proteomes" id="UP001236369">
    <property type="component" value="Unassembled WGS sequence"/>
</dbReference>
<evidence type="ECO:0000313" key="2">
    <source>
        <dbReference type="EMBL" id="MDQ0440611.1"/>
    </source>
</evidence>
<gene>
    <name evidence="2" type="ORF">QO016_000088</name>
</gene>
<comment type="caution">
    <text evidence="2">The sequence shown here is derived from an EMBL/GenBank/DDBJ whole genome shotgun (WGS) entry which is preliminary data.</text>
</comment>
<name>A0ABU0HE64_9HYPH</name>
<evidence type="ECO:0000256" key="1">
    <source>
        <dbReference type="SAM" id="MobiDB-lite"/>
    </source>
</evidence>
<keyword evidence="3" id="KW-1185">Reference proteome</keyword>
<dbReference type="EMBL" id="JAUSVV010000001">
    <property type="protein sequence ID" value="MDQ0440611.1"/>
    <property type="molecule type" value="Genomic_DNA"/>
</dbReference>
<sequence>MTTLAQEMFGQGDGRWFYTGLEFGGGDIPSTYYPGNRPFHMGIHQSVGDGRYGHPERGPGGATYRG</sequence>
<evidence type="ECO:0000313" key="3">
    <source>
        <dbReference type="Proteomes" id="UP001236369"/>
    </source>
</evidence>